<reference evidence="7 8" key="1">
    <citation type="submission" date="2018-12" db="EMBL/GenBank/DDBJ databases">
        <title>Alloscrdovia theropitheci sp. nov: a novel taxon from the feces of the bleeding-herat monkey (Theropithecus geleda).</title>
        <authorList>
            <person name="Modesto M."/>
        </authorList>
    </citation>
    <scope>NUCLEOTIDE SEQUENCE [LARGE SCALE GENOMIC DNA]</scope>
    <source>
        <strain evidence="7 8">GLDI4/2</strain>
    </source>
</reference>
<feature type="compositionally biased region" description="Polar residues" evidence="5">
    <location>
        <begin position="1"/>
        <end position="11"/>
    </location>
</feature>
<dbReference type="OrthoDB" id="9806150at2"/>
<dbReference type="InterPro" id="IPR015797">
    <property type="entry name" value="NUDIX_hydrolase-like_dom_sf"/>
</dbReference>
<evidence type="ECO:0000313" key="8">
    <source>
        <dbReference type="Proteomes" id="UP000291289"/>
    </source>
</evidence>
<sequence length="293" mass="32357">MNSPYDISHNNISRDDNCDVGNSNENSTVESTAIGRNTRGSIPLEEISRSEVYREVGGADFAVTEIRTRVKATGEYAQFNVVNVKNGAIGTICVVRSQDGKFLLGNHWRVSVSQFEWEFPRGMGEEGETIEQTAIRELEEETGFTRADIANKTVMSDSSDVLSKSDKDVSQDIRVLQYFYPDTGLQSIKVAIVEIVLNKTTQELTQSSQGRLIGSIPDEAQGLKNERGLGDNSSNRSSSYPTEHFAQYSGDWELSGGKRWVGCDELDSMIRSGQLADGMTLAAYAVWKANNQK</sequence>
<feature type="domain" description="Nudix hydrolase" evidence="6">
    <location>
        <begin position="84"/>
        <end position="283"/>
    </location>
</feature>
<dbReference type="AlphaFoldDB" id="A0A4R0QSM7"/>
<accession>A0A4R0QSM7</accession>
<dbReference type="EMBL" id="RXLP01000019">
    <property type="protein sequence ID" value="TCD54155.1"/>
    <property type="molecule type" value="Genomic_DNA"/>
</dbReference>
<feature type="compositionally biased region" description="Polar residues" evidence="5">
    <location>
        <begin position="231"/>
        <end position="241"/>
    </location>
</feature>
<dbReference type="Proteomes" id="UP000291289">
    <property type="component" value="Unassembled WGS sequence"/>
</dbReference>
<evidence type="ECO:0000256" key="3">
    <source>
        <dbReference type="ARBA" id="ARBA00022801"/>
    </source>
</evidence>
<dbReference type="InterPro" id="IPR020084">
    <property type="entry name" value="NUDIX_hydrolase_CS"/>
</dbReference>
<evidence type="ECO:0000256" key="4">
    <source>
        <dbReference type="RuleBase" id="RU003476"/>
    </source>
</evidence>
<comment type="similarity">
    <text evidence="2 4">Belongs to the Nudix hydrolase family.</text>
</comment>
<evidence type="ECO:0000259" key="6">
    <source>
        <dbReference type="PROSITE" id="PS51462"/>
    </source>
</evidence>
<feature type="region of interest" description="Disordered" evidence="5">
    <location>
        <begin position="1"/>
        <end position="30"/>
    </location>
</feature>
<dbReference type="PRINTS" id="PR00502">
    <property type="entry name" value="NUDIXFAMILY"/>
</dbReference>
<keyword evidence="8" id="KW-1185">Reference proteome</keyword>
<dbReference type="Gene3D" id="3.90.79.10">
    <property type="entry name" value="Nucleoside Triphosphate Pyrophosphohydrolase"/>
    <property type="match status" value="1"/>
</dbReference>
<dbReference type="Pfam" id="PF00293">
    <property type="entry name" value="NUDIX"/>
    <property type="match status" value="1"/>
</dbReference>
<dbReference type="GO" id="GO:0016462">
    <property type="term" value="F:pyrophosphatase activity"/>
    <property type="evidence" value="ECO:0007669"/>
    <property type="project" value="UniProtKB-ARBA"/>
</dbReference>
<proteinExistence type="inferred from homology"/>
<gene>
    <name evidence="7" type="ORF">EJ419_03670</name>
</gene>
<organism evidence="7 8">
    <name type="scientific">Alloscardovia theropitheci</name>
    <dbReference type="NCBI Taxonomy" id="2496842"/>
    <lineage>
        <taxon>Bacteria</taxon>
        <taxon>Bacillati</taxon>
        <taxon>Actinomycetota</taxon>
        <taxon>Actinomycetes</taxon>
        <taxon>Bifidobacteriales</taxon>
        <taxon>Bifidobacteriaceae</taxon>
        <taxon>Alloscardovia</taxon>
    </lineage>
</organism>
<dbReference type="InterPro" id="IPR000086">
    <property type="entry name" value="NUDIX_hydrolase_dom"/>
</dbReference>
<dbReference type="PANTHER" id="PTHR11839">
    <property type="entry name" value="UDP/ADP-SUGAR PYROPHOSPHATASE"/>
    <property type="match status" value="1"/>
</dbReference>
<evidence type="ECO:0000256" key="2">
    <source>
        <dbReference type="ARBA" id="ARBA00005582"/>
    </source>
</evidence>
<dbReference type="PROSITE" id="PS51462">
    <property type="entry name" value="NUDIX"/>
    <property type="match status" value="1"/>
</dbReference>
<comment type="caution">
    <text evidence="7">The sequence shown here is derived from an EMBL/GenBank/DDBJ whole genome shotgun (WGS) entry which is preliminary data.</text>
</comment>
<dbReference type="InterPro" id="IPR020476">
    <property type="entry name" value="Nudix_hydrolase"/>
</dbReference>
<evidence type="ECO:0000256" key="1">
    <source>
        <dbReference type="ARBA" id="ARBA00001946"/>
    </source>
</evidence>
<evidence type="ECO:0000313" key="7">
    <source>
        <dbReference type="EMBL" id="TCD54155.1"/>
    </source>
</evidence>
<feature type="compositionally biased region" description="Polar residues" evidence="5">
    <location>
        <begin position="20"/>
        <end position="30"/>
    </location>
</feature>
<feature type="region of interest" description="Disordered" evidence="5">
    <location>
        <begin position="221"/>
        <end position="242"/>
    </location>
</feature>
<dbReference type="GO" id="GO:0006753">
    <property type="term" value="P:nucleoside phosphate metabolic process"/>
    <property type="evidence" value="ECO:0007669"/>
    <property type="project" value="TreeGrafter"/>
</dbReference>
<protein>
    <submittedName>
        <fullName evidence="7">NUDIX hydrolase</fullName>
    </submittedName>
</protein>
<dbReference type="PANTHER" id="PTHR11839:SF18">
    <property type="entry name" value="NUDIX HYDROLASE DOMAIN-CONTAINING PROTEIN"/>
    <property type="match status" value="1"/>
</dbReference>
<dbReference type="RefSeq" id="WP_131283721.1">
    <property type="nucleotide sequence ID" value="NZ_RXLP01000019.1"/>
</dbReference>
<dbReference type="GO" id="GO:0019693">
    <property type="term" value="P:ribose phosphate metabolic process"/>
    <property type="evidence" value="ECO:0007669"/>
    <property type="project" value="TreeGrafter"/>
</dbReference>
<dbReference type="CDD" id="cd03424">
    <property type="entry name" value="NUDIX_ADPRase_Nudt5_UGPPase_Nudt14"/>
    <property type="match status" value="1"/>
</dbReference>
<dbReference type="SUPFAM" id="SSF55811">
    <property type="entry name" value="Nudix"/>
    <property type="match status" value="1"/>
</dbReference>
<name>A0A4R0QSM7_9BIFI</name>
<dbReference type="PROSITE" id="PS00893">
    <property type="entry name" value="NUDIX_BOX"/>
    <property type="match status" value="1"/>
</dbReference>
<comment type="cofactor">
    <cofactor evidence="1">
        <name>Mg(2+)</name>
        <dbReference type="ChEBI" id="CHEBI:18420"/>
    </cofactor>
</comment>
<evidence type="ECO:0000256" key="5">
    <source>
        <dbReference type="SAM" id="MobiDB-lite"/>
    </source>
</evidence>
<keyword evidence="3 4" id="KW-0378">Hydrolase</keyword>